<dbReference type="InterPro" id="IPR054465">
    <property type="entry name" value="Integrase_p58-like_C"/>
</dbReference>
<protein>
    <submittedName>
        <fullName evidence="5">Retrovirus-related Pol polyprotein from transposon</fullName>
    </submittedName>
</protein>
<dbReference type="Pfam" id="PF00665">
    <property type="entry name" value="rve"/>
    <property type="match status" value="1"/>
</dbReference>
<keyword evidence="1" id="KW-0862">Zinc</keyword>
<dbReference type="InterPro" id="IPR012337">
    <property type="entry name" value="RNaseH-like_sf"/>
</dbReference>
<dbReference type="SUPFAM" id="SSF53098">
    <property type="entry name" value="Ribonuclease H-like"/>
    <property type="match status" value="1"/>
</dbReference>
<evidence type="ECO:0000256" key="1">
    <source>
        <dbReference type="PROSITE-ProRule" id="PRU00047"/>
    </source>
</evidence>
<sequence length="1690" mass="192255">MGRIPTLRAWDLKVSAGPESEDNLENLMEFAQLQADLLSPTDGLSFEESGEEKIGETTRKDSRSGKRRERDRVTSSAAALVTSVQRVCPFCEGDHDATVCQRFLNADYSARISLSRETNPSRCKQDRKSGVMANSNQHIRGSFFPWPCELLPLICEIVCEHSKTPAPSHGTRTSIQLQWKHLRLTPTGLAVVVTGNPARWVPPNHARPSILEQLHNGIGGGHLGVKKTAEKAWCERCEACARRKTPPIVNRAPMESIVVGNPMEIVAVDILGPVPRSKNGNSYIMVVSDYFTRWVEAYALPNQQAETVAHKLVQQFVCRFGTSMKLLSDQGAQFQGRLVTELCKLLGIEKIRTTAYHLQCDDMVERFNLALAMMLKTAMEEAQNDDWETGIPQVIRTLRNDVWGPSATPSGCSVQHELGERNDHQEIRRRVGSPPLKRVRGRPETQCEGTEAAKTHEGVCLYCPASKSKPNRKFTTPWTGPFEIVKEVSGVNYCIRSISNPRRTQLLHVNRLKRCKLTSAQLCSIRQKYNGNKKQVRRVSQFNTSRGHIAHDWCGLKKTVDWTGRQHQPWYLRGRGGTLQLANGLTVTAENYEELVKLLHDRFHRTTDILDAHINRLHELQPASSHSRKELLRLHDDINSQLLEIRALGRDIDTYDTKLISVFRMLLPRLANLLPPLTRTKWKEHSTKLTEEGLTSKAFLSFLSQQALCMDHTDNLANRKTRSPPARQNIRRQIRKHTTIDALHSSITPKCPVCRGDYRLPNCKRFLSQGLEERKKTARTLHLCFKCLQHGHRATECKLKGRGWILHRLLTSTSPNQQTRRQADPDNEKQPTQKKSRLEEKTEASANVLLTSTHGLTRIRFQTIRAIAHGTEGKRMTVNCLFDSAAERTLVREDVSQTLGLAGPIETITVKGIYGIDCHSAASRRIQLRLSPYKSHPHEGVNQPIEALTLTKICDDNPSVTFQSKDCAKRNLVGSNNLSSGSSDRQILVVPVFPHSIRPVHRNQTRSVFTWTPSVKQEVHNRLCLRNSLRKQSNERKIIPLFLYTLYIVFTILNRLETPRTATPTIRTGYESSNPFLIGLDSYGRFLNEMILRGSHDYPVAIKTTLGWVVFGPVNPSPNTISQVNCVQIENEIERTLKKFWELDSISIKPQEENLTQDSVSAKFHSNLTHDGSRYTVGLLWKPGEIRLPNNRSLAEQRLQAMESSIMKYPAKQLAYSTVIEEYIQNGWVEEVTSQHEQNGKTWYLPHHAVYKTVDGELKCRVVFDGWAKYGGVSLNQCLETGPNLQTNLVGVLLRFRQYQIAVQADTEKMYLQVALRVEDRDACRFLWRNCVQDSPVRVYRLTRVCFSLACSPYLAMNVIKAHAERNPEECDDIIKRALSNMYVDDLVMSCDEKSEVAALICRVPAFLRKGGFHLRKWASNRVDLLATLPRPEVCKTGEREIGKALGVYWLKDEDVITFRPPANSTTQSRTTKRQLLSLVTKSLWTLGLSWDSPLPPKISKQWRSWQEELKKPSQIKLSRPWLSRSVKQAAYAASAYLGVESLDGEISVKLMIAKTRVTPVRHISLPRLELMAALLCERLKNNIVKEVTLLIQETLYWSDSKVVLAWIRGSSKRWKPFVANRVEEIQSVVSPRQWKYCPTKEKQQIYPGPRWLSQARVNWPREPAELDDRDEAVMTEQKSIKVLTARTRH</sequence>
<dbReference type="GO" id="GO:0008270">
    <property type="term" value="F:zinc ion binding"/>
    <property type="evidence" value="ECO:0007669"/>
    <property type="project" value="UniProtKB-KW"/>
</dbReference>
<keyword evidence="1" id="KW-0863">Zinc-finger</keyword>
<dbReference type="SUPFAM" id="SSF56672">
    <property type="entry name" value="DNA/RNA polymerases"/>
    <property type="match status" value="1"/>
</dbReference>
<evidence type="ECO:0000313" key="6">
    <source>
        <dbReference type="Proteomes" id="UP000054776"/>
    </source>
</evidence>
<feature type="region of interest" description="Disordered" evidence="2">
    <location>
        <begin position="810"/>
        <end position="844"/>
    </location>
</feature>
<dbReference type="InterPro" id="IPR001878">
    <property type="entry name" value="Znf_CCHC"/>
</dbReference>
<reference evidence="5 6" key="1">
    <citation type="submission" date="2015-01" db="EMBL/GenBank/DDBJ databases">
        <title>Evolution of Trichinella species and genotypes.</title>
        <authorList>
            <person name="Korhonen P.K."/>
            <person name="Edoardo P."/>
            <person name="Giuseppe L.R."/>
            <person name="Gasser R.B."/>
        </authorList>
    </citation>
    <scope>NUCLEOTIDE SEQUENCE [LARGE SCALE GENOMIC DNA]</scope>
    <source>
        <strain evidence="5">ISS3</strain>
    </source>
</reference>
<gene>
    <name evidence="5" type="primary">POL</name>
    <name evidence="5" type="ORF">T01_10857</name>
</gene>
<accession>A0A0V1BCX2</accession>
<feature type="compositionally biased region" description="Polar residues" evidence="2">
    <location>
        <begin position="810"/>
        <end position="820"/>
    </location>
</feature>
<feature type="domain" description="Integrase catalytic" evidence="4">
    <location>
        <begin position="258"/>
        <end position="443"/>
    </location>
</feature>
<dbReference type="OrthoDB" id="6628669at2759"/>
<dbReference type="CDD" id="cd01644">
    <property type="entry name" value="RT_pepA17"/>
    <property type="match status" value="1"/>
</dbReference>
<evidence type="ECO:0000259" key="4">
    <source>
        <dbReference type="PROSITE" id="PS50994"/>
    </source>
</evidence>
<dbReference type="InterPro" id="IPR005312">
    <property type="entry name" value="DUF1759"/>
</dbReference>
<evidence type="ECO:0000259" key="3">
    <source>
        <dbReference type="PROSITE" id="PS50158"/>
    </source>
</evidence>
<dbReference type="GO" id="GO:0003676">
    <property type="term" value="F:nucleic acid binding"/>
    <property type="evidence" value="ECO:0007669"/>
    <property type="project" value="InterPro"/>
</dbReference>
<dbReference type="Pfam" id="PF03564">
    <property type="entry name" value="DUF1759"/>
    <property type="match status" value="1"/>
</dbReference>
<organism evidence="5 6">
    <name type="scientific">Trichinella spiralis</name>
    <name type="common">Trichina worm</name>
    <dbReference type="NCBI Taxonomy" id="6334"/>
    <lineage>
        <taxon>Eukaryota</taxon>
        <taxon>Metazoa</taxon>
        <taxon>Ecdysozoa</taxon>
        <taxon>Nematoda</taxon>
        <taxon>Enoplea</taxon>
        <taxon>Dorylaimia</taxon>
        <taxon>Trichinellida</taxon>
        <taxon>Trichinellidae</taxon>
        <taxon>Trichinella</taxon>
    </lineage>
</organism>
<dbReference type="FunFam" id="3.30.420.10:FF:000032">
    <property type="entry name" value="Retrovirus-related Pol polyprotein from transposon 297-like Protein"/>
    <property type="match status" value="1"/>
</dbReference>
<feature type="domain" description="CCHC-type" evidence="3">
    <location>
        <begin position="784"/>
        <end position="798"/>
    </location>
</feature>
<keyword evidence="6" id="KW-1185">Reference proteome</keyword>
<dbReference type="InterPro" id="IPR036397">
    <property type="entry name" value="RNaseH_sf"/>
</dbReference>
<comment type="caution">
    <text evidence="5">The sequence shown here is derived from an EMBL/GenBank/DDBJ whole genome shotgun (WGS) entry which is preliminary data.</text>
</comment>
<dbReference type="InterPro" id="IPR043502">
    <property type="entry name" value="DNA/RNA_pol_sf"/>
</dbReference>
<dbReference type="Proteomes" id="UP000054776">
    <property type="component" value="Unassembled WGS sequence"/>
</dbReference>
<dbReference type="Gene3D" id="3.10.10.10">
    <property type="entry name" value="HIV Type 1 Reverse Transcriptase, subunit A, domain 1"/>
    <property type="match status" value="1"/>
</dbReference>
<feature type="compositionally biased region" description="Basic and acidic residues" evidence="2">
    <location>
        <begin position="51"/>
        <end position="73"/>
    </location>
</feature>
<dbReference type="InterPro" id="IPR001584">
    <property type="entry name" value="Integrase_cat-core"/>
</dbReference>
<dbReference type="Gene3D" id="3.30.70.270">
    <property type="match status" value="1"/>
</dbReference>
<dbReference type="PROSITE" id="PS50158">
    <property type="entry name" value="ZF_CCHC"/>
    <property type="match status" value="1"/>
</dbReference>
<feature type="compositionally biased region" description="Basic and acidic residues" evidence="2">
    <location>
        <begin position="821"/>
        <end position="843"/>
    </location>
</feature>
<evidence type="ECO:0000256" key="2">
    <source>
        <dbReference type="SAM" id="MobiDB-lite"/>
    </source>
</evidence>
<dbReference type="InterPro" id="IPR043128">
    <property type="entry name" value="Rev_trsase/Diguanyl_cyclase"/>
</dbReference>
<proteinExistence type="predicted"/>
<dbReference type="EMBL" id="JYDH01000061">
    <property type="protein sequence ID" value="KRY34807.1"/>
    <property type="molecule type" value="Genomic_DNA"/>
</dbReference>
<dbReference type="PANTHER" id="PTHR47331">
    <property type="entry name" value="PHD-TYPE DOMAIN-CONTAINING PROTEIN"/>
    <property type="match status" value="1"/>
</dbReference>
<dbReference type="Pfam" id="PF05380">
    <property type="entry name" value="Peptidase_A17"/>
    <property type="match status" value="1"/>
</dbReference>
<dbReference type="InterPro" id="IPR008042">
    <property type="entry name" value="Retrotrans_Pao"/>
</dbReference>
<dbReference type="PROSITE" id="PS50994">
    <property type="entry name" value="INTEGRASE"/>
    <property type="match status" value="1"/>
</dbReference>
<dbReference type="InParanoid" id="A0A0V1BCX2"/>
<dbReference type="GO" id="GO:0015074">
    <property type="term" value="P:DNA integration"/>
    <property type="evidence" value="ECO:0007669"/>
    <property type="project" value="InterPro"/>
</dbReference>
<keyword evidence="1" id="KW-0479">Metal-binding</keyword>
<dbReference type="PANTHER" id="PTHR47331:SF1">
    <property type="entry name" value="GAG-LIKE PROTEIN"/>
    <property type="match status" value="1"/>
</dbReference>
<dbReference type="Gene3D" id="3.30.420.10">
    <property type="entry name" value="Ribonuclease H-like superfamily/Ribonuclease H"/>
    <property type="match status" value="1"/>
</dbReference>
<dbReference type="Pfam" id="PF22938">
    <property type="entry name" value="Integrase_p58_C"/>
    <property type="match status" value="1"/>
</dbReference>
<feature type="region of interest" description="Disordered" evidence="2">
    <location>
        <begin position="41"/>
        <end position="74"/>
    </location>
</feature>
<dbReference type="GO" id="GO:0042575">
    <property type="term" value="C:DNA polymerase complex"/>
    <property type="evidence" value="ECO:0007669"/>
    <property type="project" value="UniProtKB-ARBA"/>
</dbReference>
<name>A0A0V1BCX2_TRISP</name>
<evidence type="ECO:0000313" key="5">
    <source>
        <dbReference type="EMBL" id="KRY34807.1"/>
    </source>
</evidence>